<evidence type="ECO:0000259" key="3">
    <source>
        <dbReference type="Pfam" id="PF01370"/>
    </source>
</evidence>
<evidence type="ECO:0000313" key="5">
    <source>
        <dbReference type="Proteomes" id="UP000305067"/>
    </source>
</evidence>
<dbReference type="PANTHER" id="PTHR10366:SF564">
    <property type="entry name" value="STEROL-4-ALPHA-CARBOXYLATE 3-DEHYDROGENASE, DECARBOXYLATING"/>
    <property type="match status" value="1"/>
</dbReference>
<dbReference type="GO" id="GO:0016616">
    <property type="term" value="F:oxidoreductase activity, acting on the CH-OH group of donors, NAD or NADP as acceptor"/>
    <property type="evidence" value="ECO:0007669"/>
    <property type="project" value="TreeGrafter"/>
</dbReference>
<evidence type="ECO:0000313" key="4">
    <source>
        <dbReference type="EMBL" id="TFL00657.1"/>
    </source>
</evidence>
<dbReference type="Pfam" id="PF01370">
    <property type="entry name" value="Epimerase"/>
    <property type="match status" value="1"/>
</dbReference>
<comment type="similarity">
    <text evidence="2">Belongs to the NAD(P)-dependent epimerase/dehydratase family. Dihydroflavonol-4-reductase subfamily.</text>
</comment>
<dbReference type="EMBL" id="ML178828">
    <property type="protein sequence ID" value="TFL00657.1"/>
    <property type="molecule type" value="Genomic_DNA"/>
</dbReference>
<dbReference type="InterPro" id="IPR036291">
    <property type="entry name" value="NAD(P)-bd_dom_sf"/>
</dbReference>
<dbReference type="Gene3D" id="3.40.50.720">
    <property type="entry name" value="NAD(P)-binding Rossmann-like Domain"/>
    <property type="match status" value="1"/>
</dbReference>
<sequence>MPTISQNDRVLVTGANGFLAVWVVKSFLDKGYTVVGTVRSEAKGTHLKKIFKEHGDRFQLAIVKDITADGAFDELVKDVDAIAHTASPFHMEGEDPQVWIHPAVNGTISVLKSALKNGKNVKRVVITSSCAAVQKAVTEPQTFTEEDWNQASIDEVETKGKDASNIMKYCASKTLAERSAWEFVKEHKSEISWDLTTLNPPYIFGPVLHEISKPEDLNTSAKLIWQCTQPSSTMTAEQLAAPAGEWIDVRDIALAHVLALEKEAASGQRFITSTGAFTYQDWLDIANSLSPSPLKRDVPKGVTGAGKAAKHNVKFDTSNAAKVLDLKYISAEHSLKDTLEDYAQRGW</sequence>
<feature type="domain" description="NAD-dependent epimerase/dehydratase" evidence="3">
    <location>
        <begin position="10"/>
        <end position="265"/>
    </location>
</feature>
<dbReference type="SUPFAM" id="SSF51735">
    <property type="entry name" value="NAD(P)-binding Rossmann-fold domains"/>
    <property type="match status" value="1"/>
</dbReference>
<dbReference type="CDD" id="cd05227">
    <property type="entry name" value="AR_SDR_e"/>
    <property type="match status" value="1"/>
</dbReference>
<name>A0A5C3QGP0_9AGAR</name>
<proteinExistence type="inferred from homology"/>
<dbReference type="Proteomes" id="UP000305067">
    <property type="component" value="Unassembled WGS sequence"/>
</dbReference>
<dbReference type="AlphaFoldDB" id="A0A5C3QGP0"/>
<gene>
    <name evidence="4" type="ORF">BDV98DRAFT_108414</name>
</gene>
<dbReference type="FunFam" id="3.40.50.720:FF:000191">
    <property type="entry name" value="Methylglyoxal reductase (NADPH-dependent)"/>
    <property type="match status" value="1"/>
</dbReference>
<organism evidence="4 5">
    <name type="scientific">Pterulicium gracile</name>
    <dbReference type="NCBI Taxonomy" id="1884261"/>
    <lineage>
        <taxon>Eukaryota</taxon>
        <taxon>Fungi</taxon>
        <taxon>Dikarya</taxon>
        <taxon>Basidiomycota</taxon>
        <taxon>Agaricomycotina</taxon>
        <taxon>Agaricomycetes</taxon>
        <taxon>Agaricomycetidae</taxon>
        <taxon>Agaricales</taxon>
        <taxon>Pleurotineae</taxon>
        <taxon>Pterulaceae</taxon>
        <taxon>Pterulicium</taxon>
    </lineage>
</organism>
<dbReference type="STRING" id="1884261.A0A5C3QGP0"/>
<dbReference type="InterPro" id="IPR050425">
    <property type="entry name" value="NAD(P)_dehydrat-like"/>
</dbReference>
<dbReference type="InterPro" id="IPR001509">
    <property type="entry name" value="Epimerase_deHydtase"/>
</dbReference>
<dbReference type="OrthoDB" id="2735536at2759"/>
<reference evidence="4 5" key="1">
    <citation type="journal article" date="2019" name="Nat. Ecol. Evol.">
        <title>Megaphylogeny resolves global patterns of mushroom evolution.</title>
        <authorList>
            <person name="Varga T."/>
            <person name="Krizsan K."/>
            <person name="Foldi C."/>
            <person name="Dima B."/>
            <person name="Sanchez-Garcia M."/>
            <person name="Sanchez-Ramirez S."/>
            <person name="Szollosi G.J."/>
            <person name="Szarkandi J.G."/>
            <person name="Papp V."/>
            <person name="Albert L."/>
            <person name="Andreopoulos W."/>
            <person name="Angelini C."/>
            <person name="Antonin V."/>
            <person name="Barry K.W."/>
            <person name="Bougher N.L."/>
            <person name="Buchanan P."/>
            <person name="Buyck B."/>
            <person name="Bense V."/>
            <person name="Catcheside P."/>
            <person name="Chovatia M."/>
            <person name="Cooper J."/>
            <person name="Damon W."/>
            <person name="Desjardin D."/>
            <person name="Finy P."/>
            <person name="Geml J."/>
            <person name="Haridas S."/>
            <person name="Hughes K."/>
            <person name="Justo A."/>
            <person name="Karasinski D."/>
            <person name="Kautmanova I."/>
            <person name="Kiss B."/>
            <person name="Kocsube S."/>
            <person name="Kotiranta H."/>
            <person name="LaButti K.M."/>
            <person name="Lechner B.E."/>
            <person name="Liimatainen K."/>
            <person name="Lipzen A."/>
            <person name="Lukacs Z."/>
            <person name="Mihaltcheva S."/>
            <person name="Morgado L.N."/>
            <person name="Niskanen T."/>
            <person name="Noordeloos M.E."/>
            <person name="Ohm R.A."/>
            <person name="Ortiz-Santana B."/>
            <person name="Ovrebo C."/>
            <person name="Racz N."/>
            <person name="Riley R."/>
            <person name="Savchenko A."/>
            <person name="Shiryaev A."/>
            <person name="Soop K."/>
            <person name="Spirin V."/>
            <person name="Szebenyi C."/>
            <person name="Tomsovsky M."/>
            <person name="Tulloss R.E."/>
            <person name="Uehling J."/>
            <person name="Grigoriev I.V."/>
            <person name="Vagvolgyi C."/>
            <person name="Papp T."/>
            <person name="Martin F.M."/>
            <person name="Miettinen O."/>
            <person name="Hibbett D.S."/>
            <person name="Nagy L.G."/>
        </authorList>
    </citation>
    <scope>NUCLEOTIDE SEQUENCE [LARGE SCALE GENOMIC DNA]</scope>
    <source>
        <strain evidence="4 5">CBS 309.79</strain>
    </source>
</reference>
<dbReference type="PANTHER" id="PTHR10366">
    <property type="entry name" value="NAD DEPENDENT EPIMERASE/DEHYDRATASE"/>
    <property type="match status" value="1"/>
</dbReference>
<evidence type="ECO:0000256" key="2">
    <source>
        <dbReference type="ARBA" id="ARBA00023445"/>
    </source>
</evidence>
<keyword evidence="1" id="KW-0560">Oxidoreductase</keyword>
<keyword evidence="5" id="KW-1185">Reference proteome</keyword>
<evidence type="ECO:0000256" key="1">
    <source>
        <dbReference type="ARBA" id="ARBA00023002"/>
    </source>
</evidence>
<protein>
    <submittedName>
        <fullName evidence="4">D-lactaldehyde dehydrogenase</fullName>
    </submittedName>
</protein>
<accession>A0A5C3QGP0</accession>